<gene>
    <name evidence="1" type="ORF">UFOVP587_4</name>
</gene>
<name>A0A6J5MXW3_9CAUD</name>
<accession>A0A6J5MXW3</accession>
<organism evidence="1">
    <name type="scientific">uncultured Caudovirales phage</name>
    <dbReference type="NCBI Taxonomy" id="2100421"/>
    <lineage>
        <taxon>Viruses</taxon>
        <taxon>Duplodnaviria</taxon>
        <taxon>Heunggongvirae</taxon>
        <taxon>Uroviricota</taxon>
        <taxon>Caudoviricetes</taxon>
        <taxon>Peduoviridae</taxon>
        <taxon>Maltschvirus</taxon>
        <taxon>Maltschvirus maltsch</taxon>
    </lineage>
</organism>
<reference evidence="1" key="1">
    <citation type="submission" date="2020-04" db="EMBL/GenBank/DDBJ databases">
        <authorList>
            <person name="Chiriac C."/>
            <person name="Salcher M."/>
            <person name="Ghai R."/>
            <person name="Kavagutti S V."/>
        </authorList>
    </citation>
    <scope>NUCLEOTIDE SEQUENCE</scope>
</reference>
<sequence length="45" mass="5188">MDWNVNTVSLLPNTADFRVIAQLFRELAREIERMQQEIAALKKGA</sequence>
<protein>
    <submittedName>
        <fullName evidence="1">Uncharacterized protein</fullName>
    </submittedName>
</protein>
<proteinExistence type="predicted"/>
<dbReference type="EMBL" id="LR796566">
    <property type="protein sequence ID" value="CAB4151192.1"/>
    <property type="molecule type" value="Genomic_DNA"/>
</dbReference>
<evidence type="ECO:0000313" key="1">
    <source>
        <dbReference type="EMBL" id="CAB4151192.1"/>
    </source>
</evidence>